<feature type="region of interest" description="Disordered" evidence="2">
    <location>
        <begin position="1"/>
        <end position="23"/>
    </location>
</feature>
<protein>
    <submittedName>
        <fullName evidence="3">Uncharacterized protein</fullName>
    </submittedName>
</protein>
<feature type="region of interest" description="Disordered" evidence="2">
    <location>
        <begin position="200"/>
        <end position="247"/>
    </location>
</feature>
<dbReference type="STRING" id="37653.A0A0L8G3D7"/>
<name>A0A0L8G3D7_OCTBM</name>
<keyword evidence="1" id="KW-0175">Coiled coil</keyword>
<reference evidence="3" key="1">
    <citation type="submission" date="2015-07" db="EMBL/GenBank/DDBJ databases">
        <title>MeaNS - Measles Nucleotide Surveillance Program.</title>
        <authorList>
            <person name="Tran T."/>
            <person name="Druce J."/>
        </authorList>
    </citation>
    <scope>NUCLEOTIDE SEQUENCE</scope>
    <source>
        <strain evidence="3">UCB-OBI-ISO-001</strain>
        <tissue evidence="3">Gonad</tissue>
    </source>
</reference>
<dbReference type="EMBL" id="KQ424380">
    <property type="protein sequence ID" value="KOF71095.1"/>
    <property type="molecule type" value="Genomic_DNA"/>
</dbReference>
<gene>
    <name evidence="3" type="ORF">OCBIM_22001669mg</name>
</gene>
<dbReference type="OrthoDB" id="10264063at2759"/>
<dbReference type="AlphaFoldDB" id="A0A0L8G3D7"/>
<organism evidence="3">
    <name type="scientific">Octopus bimaculoides</name>
    <name type="common">California two-spotted octopus</name>
    <dbReference type="NCBI Taxonomy" id="37653"/>
    <lineage>
        <taxon>Eukaryota</taxon>
        <taxon>Metazoa</taxon>
        <taxon>Spiralia</taxon>
        <taxon>Lophotrochozoa</taxon>
        <taxon>Mollusca</taxon>
        <taxon>Cephalopoda</taxon>
        <taxon>Coleoidea</taxon>
        <taxon>Octopodiformes</taxon>
        <taxon>Octopoda</taxon>
        <taxon>Incirrata</taxon>
        <taxon>Octopodidae</taxon>
        <taxon>Octopus</taxon>
    </lineage>
</organism>
<dbReference type="PANTHER" id="PTHR21683">
    <property type="entry name" value="COILED-COIL DOMAIN-CONTAINING PROTEIN 42 LIKE-2-LIKE-RELATED"/>
    <property type="match status" value="1"/>
</dbReference>
<feature type="non-terminal residue" evidence="3">
    <location>
        <position position="247"/>
    </location>
</feature>
<sequence length="247" mass="29251">RISETDSHTSSTEFTDSDSDDEVELYFTTPQQVLDIFSELEEQNLTLIQNTQETEETLEDIKQSFEANRKKMEKETWSLKDQIEKTKVKIQEEEEMAADLEMKVKLFSASGNMQSADQNSMLDELNKKVEEVYRGIIGTNEANIEHKDKQNVDTLPNAHTHTHTHKRHIHQMMMMMTIMMMMMMIRRRELFELEESLPADKVEAAKRSKEKERRLKMREQKLKLQKLHQEERMKKSLERAKAEPKKM</sequence>
<accession>A0A0L8G3D7</accession>
<feature type="non-terminal residue" evidence="3">
    <location>
        <position position="1"/>
    </location>
</feature>
<evidence type="ECO:0000256" key="1">
    <source>
        <dbReference type="SAM" id="Coils"/>
    </source>
</evidence>
<feature type="coiled-coil region" evidence="1">
    <location>
        <begin position="48"/>
        <end position="103"/>
    </location>
</feature>
<evidence type="ECO:0000256" key="2">
    <source>
        <dbReference type="SAM" id="MobiDB-lite"/>
    </source>
</evidence>
<proteinExistence type="predicted"/>
<dbReference type="PANTHER" id="PTHR21683:SF3">
    <property type="entry name" value="CILIA AND FLAGELLA ASSOCIATED PROTEIN 100"/>
    <property type="match status" value="1"/>
</dbReference>
<dbReference type="InterPro" id="IPR051147">
    <property type="entry name" value="CFAP_domain-containing"/>
</dbReference>
<evidence type="ECO:0000313" key="3">
    <source>
        <dbReference type="EMBL" id="KOF71095.1"/>
    </source>
</evidence>